<dbReference type="InterPro" id="IPR007507">
    <property type="entry name" value="Glycos_transf_N"/>
</dbReference>
<keyword evidence="8" id="KW-0472">Membrane</keyword>
<dbReference type="EC" id="2.4.99.12" evidence="3 8"/>
<comment type="function">
    <text evidence="1 8">Involved in lipopolysaccharide (LPS) biosynthesis. Catalyzes the transfer of 3-deoxy-D-manno-octulosonate (Kdo) residue(s) from CMP-Kdo to lipid IV(A), the tetraacyldisaccharide-1,4'-bisphosphate precursor of lipid A.</text>
</comment>
<dbReference type="GO" id="GO:0016740">
    <property type="term" value="F:transferase activity"/>
    <property type="evidence" value="ECO:0007669"/>
    <property type="project" value="UniProtKB-KW"/>
</dbReference>
<organism evidence="10 11">
    <name type="scientific">Albidovulum sediminicola</name>
    <dbReference type="NCBI Taxonomy" id="2984331"/>
    <lineage>
        <taxon>Bacteria</taxon>
        <taxon>Pseudomonadati</taxon>
        <taxon>Pseudomonadota</taxon>
        <taxon>Alphaproteobacteria</taxon>
        <taxon>Rhodobacterales</taxon>
        <taxon>Paracoccaceae</taxon>
        <taxon>Albidovulum</taxon>
    </lineage>
</organism>
<evidence type="ECO:0000256" key="3">
    <source>
        <dbReference type="ARBA" id="ARBA00012621"/>
    </source>
</evidence>
<evidence type="ECO:0000313" key="10">
    <source>
        <dbReference type="EMBL" id="MCV2863421.1"/>
    </source>
</evidence>
<evidence type="ECO:0000256" key="6">
    <source>
        <dbReference type="ARBA" id="ARBA00031445"/>
    </source>
</evidence>
<evidence type="ECO:0000256" key="5">
    <source>
        <dbReference type="ARBA" id="ARBA00022679"/>
    </source>
</evidence>
<comment type="caution">
    <text evidence="10">The sequence shown here is derived from an EMBL/GenBank/DDBJ whole genome shotgun (WGS) entry which is preliminary data.</text>
</comment>
<dbReference type="EMBL" id="JAOWLA010000001">
    <property type="protein sequence ID" value="MCV2863421.1"/>
    <property type="molecule type" value="Genomic_DNA"/>
</dbReference>
<keyword evidence="5 8" id="KW-0808">Transferase</keyword>
<comment type="similarity">
    <text evidence="8">Belongs to the glycosyltransferase group 1 family.</text>
</comment>
<accession>A0ABT2YX44</accession>
<comment type="subcellular location">
    <subcellularLocation>
        <location evidence="8">Cell membrane</location>
    </subcellularLocation>
</comment>
<evidence type="ECO:0000256" key="2">
    <source>
        <dbReference type="ARBA" id="ARBA00004713"/>
    </source>
</evidence>
<evidence type="ECO:0000256" key="4">
    <source>
        <dbReference type="ARBA" id="ARBA00019077"/>
    </source>
</evidence>
<keyword evidence="8" id="KW-1003">Cell membrane</keyword>
<keyword evidence="11" id="KW-1185">Reference proteome</keyword>
<protein>
    <recommendedName>
        <fullName evidence="4 8">3-deoxy-D-manno-octulosonic acid transferase</fullName>
        <shortName evidence="8">Kdo transferase</shortName>
        <ecNumber evidence="3 8">2.4.99.12</ecNumber>
    </recommendedName>
    <alternativeName>
        <fullName evidence="6 8">Lipid IV(A) 3-deoxy-D-manno-octulosonic acid transferase</fullName>
    </alternativeName>
</protein>
<evidence type="ECO:0000256" key="8">
    <source>
        <dbReference type="RuleBase" id="RU365103"/>
    </source>
</evidence>
<keyword evidence="8" id="KW-0448">Lipopolysaccharide biosynthesis</keyword>
<comment type="catalytic activity">
    <reaction evidence="7 8">
        <text>lipid IVA (E. coli) + CMP-3-deoxy-beta-D-manno-octulosonate = alpha-Kdo-(2-&gt;6)-lipid IVA (E. coli) + CMP + H(+)</text>
        <dbReference type="Rhea" id="RHEA:28066"/>
        <dbReference type="ChEBI" id="CHEBI:15378"/>
        <dbReference type="ChEBI" id="CHEBI:58603"/>
        <dbReference type="ChEBI" id="CHEBI:60364"/>
        <dbReference type="ChEBI" id="CHEBI:60377"/>
        <dbReference type="ChEBI" id="CHEBI:85987"/>
        <dbReference type="EC" id="2.4.99.12"/>
    </reaction>
</comment>
<reference evidence="10 11" key="1">
    <citation type="submission" date="2022-10" db="EMBL/GenBank/DDBJ databases">
        <title>Defluviimonas sp. nov., isolated from ocean surface water.</title>
        <authorList>
            <person name="He W."/>
            <person name="Wang L."/>
            <person name="Zhang D.-F."/>
        </authorList>
    </citation>
    <scope>NUCLEOTIDE SEQUENCE [LARGE SCALE GENOMIC DNA]</scope>
    <source>
        <strain evidence="10 11">WL0075</strain>
    </source>
</reference>
<dbReference type="RefSeq" id="WP_263719827.1">
    <property type="nucleotide sequence ID" value="NZ_JAOWLA010000001.1"/>
</dbReference>
<dbReference type="Gene3D" id="3.40.50.11720">
    <property type="entry name" value="3-Deoxy-D-manno-octulosonic-acid transferase, N-terminal domain"/>
    <property type="match status" value="1"/>
</dbReference>
<evidence type="ECO:0000313" key="11">
    <source>
        <dbReference type="Proteomes" id="UP001652503"/>
    </source>
</evidence>
<comment type="pathway">
    <text evidence="2 8">Bacterial outer membrane biogenesis; LPS core biosynthesis.</text>
</comment>
<dbReference type="Gene3D" id="3.40.50.2000">
    <property type="entry name" value="Glycogen Phosphorylase B"/>
    <property type="match status" value="1"/>
</dbReference>
<gene>
    <name evidence="10" type="ORF">OE647_01560</name>
</gene>
<dbReference type="PANTHER" id="PTHR42755">
    <property type="entry name" value="3-DEOXY-MANNO-OCTULOSONATE CYTIDYLYLTRANSFERASE"/>
    <property type="match status" value="1"/>
</dbReference>
<evidence type="ECO:0000256" key="1">
    <source>
        <dbReference type="ARBA" id="ARBA00003394"/>
    </source>
</evidence>
<dbReference type="InterPro" id="IPR039901">
    <property type="entry name" value="Kdotransferase"/>
</dbReference>
<evidence type="ECO:0000256" key="7">
    <source>
        <dbReference type="ARBA" id="ARBA00049183"/>
    </source>
</evidence>
<sequence length="410" mass="43301">MGRSIVLWAYLLAAKRARPGVSRPRGPRPQGRVIWLHAGHGASLTSLGQLAQRLAREKPRTSLLITAEGAAPGLEGFPKETSADVLPPDTFPDVRGFLDHWLPDLAVIAGSDLPPALIVATHDRAVPLVLVDASVPAAISLGQRLKRGMTGSLLSRFARLLVQDPGSARGLRLRGAPIGRVEIAGRIEESNDPLTCNEAEREALAELLQARPVWFAAACPEAEEEAVIAAQAHVLRLAHRMLLIIAPANAARAPALVERLAREGWVAALRSADEEPDPEVQAYVVDTEGEMGLWYRLAPLTCMGGTLLPGGSGRNPFEPAALGSAIVHGPHLAPYPDAYARLAEARATRSVATPQALTAAIAELMAPDRAALLAHNAWAVTSGGAEVTERVTQAILETLAARTASAPEAA</sequence>
<dbReference type="Proteomes" id="UP001652503">
    <property type="component" value="Unassembled WGS sequence"/>
</dbReference>
<feature type="domain" description="3-deoxy-D-manno-octulosonic-acid transferase N-terminal" evidence="9">
    <location>
        <begin position="24"/>
        <end position="187"/>
    </location>
</feature>
<dbReference type="Pfam" id="PF04413">
    <property type="entry name" value="Glycos_transf_N"/>
    <property type="match status" value="1"/>
</dbReference>
<proteinExistence type="inferred from homology"/>
<evidence type="ECO:0000259" key="9">
    <source>
        <dbReference type="Pfam" id="PF04413"/>
    </source>
</evidence>
<dbReference type="PANTHER" id="PTHR42755:SF1">
    <property type="entry name" value="3-DEOXY-D-MANNO-OCTULOSONIC ACID TRANSFERASE, MITOCHONDRIAL-RELATED"/>
    <property type="match status" value="1"/>
</dbReference>
<name>A0ABT2YX44_9RHOB</name>
<dbReference type="InterPro" id="IPR038107">
    <property type="entry name" value="Glycos_transf_N_sf"/>
</dbReference>